<feature type="region of interest" description="Disordered" evidence="1">
    <location>
        <begin position="514"/>
        <end position="538"/>
    </location>
</feature>
<feature type="region of interest" description="Disordered" evidence="1">
    <location>
        <begin position="1"/>
        <end position="41"/>
    </location>
</feature>
<protein>
    <recommendedName>
        <fullName evidence="4">DDE Tnp4 domain-containing protein</fullName>
    </recommendedName>
</protein>
<evidence type="ECO:0000313" key="3">
    <source>
        <dbReference type="Proteomes" id="UP001530293"/>
    </source>
</evidence>
<dbReference type="SUPFAM" id="SSF51261">
    <property type="entry name" value="Duplicated hybrid motif"/>
    <property type="match status" value="1"/>
</dbReference>
<dbReference type="AlphaFoldDB" id="A0ABD3MCC6"/>
<dbReference type="Proteomes" id="UP001530293">
    <property type="component" value="Unassembled WGS sequence"/>
</dbReference>
<reference evidence="2 3" key="1">
    <citation type="submission" date="2024-10" db="EMBL/GenBank/DDBJ databases">
        <title>Updated reference genomes for cyclostephanoid diatoms.</title>
        <authorList>
            <person name="Roberts W.R."/>
            <person name="Alverson A.J."/>
        </authorList>
    </citation>
    <scope>NUCLEOTIDE SEQUENCE [LARGE SCALE GENOMIC DNA]</scope>
    <source>
        <strain evidence="2 3">AJA232-27</strain>
    </source>
</reference>
<dbReference type="Gene3D" id="2.70.70.10">
    <property type="entry name" value="Glucose Permease (Domain IIA)"/>
    <property type="match status" value="1"/>
</dbReference>
<gene>
    <name evidence="2" type="ORF">ACHAWU_004241</name>
</gene>
<dbReference type="PANTHER" id="PTHR47150:SF7">
    <property type="entry name" value="NUCLEASE"/>
    <property type="match status" value="1"/>
</dbReference>
<accession>A0ABD3MCC6</accession>
<comment type="caution">
    <text evidence="2">The sequence shown here is derived from an EMBL/GenBank/DDBJ whole genome shotgun (WGS) entry which is preliminary data.</text>
</comment>
<dbReference type="PANTHER" id="PTHR47150">
    <property type="entry name" value="OS12G0169200 PROTEIN"/>
    <property type="match status" value="1"/>
</dbReference>
<dbReference type="InterPro" id="IPR006912">
    <property type="entry name" value="Harbinger_derived_prot"/>
</dbReference>
<feature type="compositionally biased region" description="Acidic residues" evidence="1">
    <location>
        <begin position="609"/>
        <end position="620"/>
    </location>
</feature>
<feature type="region of interest" description="Disordered" evidence="1">
    <location>
        <begin position="603"/>
        <end position="630"/>
    </location>
</feature>
<feature type="compositionally biased region" description="Basic residues" evidence="1">
    <location>
        <begin position="1"/>
        <end position="12"/>
    </location>
</feature>
<feature type="compositionally biased region" description="Basic and acidic residues" evidence="1">
    <location>
        <begin position="528"/>
        <end position="538"/>
    </location>
</feature>
<dbReference type="Pfam" id="PF04827">
    <property type="entry name" value="Plant_tran"/>
    <property type="match status" value="1"/>
</dbReference>
<evidence type="ECO:0008006" key="4">
    <source>
        <dbReference type="Google" id="ProtNLM"/>
    </source>
</evidence>
<dbReference type="InterPro" id="IPR011055">
    <property type="entry name" value="Dup_hybrid_motif"/>
</dbReference>
<proteinExistence type="predicted"/>
<feature type="compositionally biased region" description="Basic and acidic residues" evidence="1">
    <location>
        <begin position="13"/>
        <end position="39"/>
    </location>
</feature>
<keyword evidence="3" id="KW-1185">Reference proteome</keyword>
<dbReference type="EMBL" id="JALLBG020000240">
    <property type="protein sequence ID" value="KAL3758160.1"/>
    <property type="molecule type" value="Genomic_DNA"/>
</dbReference>
<organism evidence="2 3">
    <name type="scientific">Discostella pseudostelligera</name>
    <dbReference type="NCBI Taxonomy" id="259834"/>
    <lineage>
        <taxon>Eukaryota</taxon>
        <taxon>Sar</taxon>
        <taxon>Stramenopiles</taxon>
        <taxon>Ochrophyta</taxon>
        <taxon>Bacillariophyta</taxon>
        <taxon>Coscinodiscophyceae</taxon>
        <taxon>Thalassiosirophycidae</taxon>
        <taxon>Stephanodiscales</taxon>
        <taxon>Stephanodiscaceae</taxon>
        <taxon>Discostella</taxon>
    </lineage>
</organism>
<evidence type="ECO:0000313" key="2">
    <source>
        <dbReference type="EMBL" id="KAL3758160.1"/>
    </source>
</evidence>
<name>A0ABD3MCC6_9STRA</name>
<sequence length="1056" mass="120774">MTKKKKEQKKKCGKEGGNKSKRKEESQHGRPRGGGREAADYDANFVDETDIISSSSSFWSRADESAHYATLGCHIASIARYFRPPTENHTKKKSGVNNSNKRSSNTLPVISALHVSSLACKEEMYQCAMQQHPWLLGIEHFDPSEYDPTDLLNFPELAMNDGVLDDDDYFDNGDRTMALTLINITPDSIKIYIVSVFDVDLCGAAGNVLKSGVASSKTTTADDSVGVDDTKERKCTTFIVVCPPQTYVHLCSLAPNQQILASSSSTLDHENYVPLTSWSQVAMEMYTQTCSYHPNTDDEHPYLMHFPFAPHHDDTDSTAYALNVMSSTTAYKCIQSEYGQFLHFSRANYHAIDFACPVGTPLYSPVNGKVFEIRDAERRNASVSEHGDTNVVEVSGIAARNMFYCNSIMVQAMDDDDHDDAVTGQVTKVIQQQQHPEQEDQLYVEFTHIEINSCVVQVGDVVKKGQLLCRSGSVGFCPEPHLHFAAYRTNNEGQDLATVRVRFECERRREDINIDDDAKVQSSSSPNNDEKGWKWKQQQEEDEEIVATSFLPRAGGWYNRWGLVKEEIERELCDPELELFHNIRSLTLDEWERFDIHHGVLPLEHDTDSNDENDEHDGDEGGGSNKRKKRKVRSPVAYRYHIGRYEKSAWYQSFLSTDKLVRRARRYGSFITVREMTDKMSRNSKSAFRAWFRMPLYKVEELVDRFIREGWVTLTHHCRTLEKLQIKTELLILGTLAMLGGTMNSFRQLPTVTNICATDHNHFFLKFVRSMYNIRHEYISLPKTEEELSAIMRRYEEVGLPGAMGSLDVVHVKWSSCPSGDYNRCKGKEGFPTLGLECITDYDRKILGVFGPQFGTQNDKHIVKLDENVAAVRDDWYSKVKWNYFNEYGHLKTEEGLYLICDNGYIQWPTTICLCMRSATNGRLEECFSSNLESVRKDVECVFGILKCRWTSLDKGLKFRRIDICQQIFFTCCILHNMMLDEMVREAPPERIGRGCRMPNSGMWLDGPTVLEPVRLNRLDMKLRCKFDERRMLLANHLRVWKEKCKVMKRGGVVAV</sequence>
<dbReference type="CDD" id="cd12797">
    <property type="entry name" value="M23_peptidase"/>
    <property type="match status" value="1"/>
</dbReference>
<evidence type="ECO:0000256" key="1">
    <source>
        <dbReference type="SAM" id="MobiDB-lite"/>
    </source>
</evidence>